<comment type="caution">
    <text evidence="1">The sequence shown here is derived from an EMBL/GenBank/DDBJ whole genome shotgun (WGS) entry which is preliminary data.</text>
</comment>
<accession>A0ABQ5IV40</accession>
<evidence type="ECO:0000313" key="2">
    <source>
        <dbReference type="Proteomes" id="UP001151760"/>
    </source>
</evidence>
<evidence type="ECO:0000313" key="1">
    <source>
        <dbReference type="EMBL" id="GJU04102.1"/>
    </source>
</evidence>
<dbReference type="Proteomes" id="UP001151760">
    <property type="component" value="Unassembled WGS sequence"/>
</dbReference>
<protein>
    <submittedName>
        <fullName evidence="1">Uncharacterized protein</fullName>
    </submittedName>
</protein>
<keyword evidence="2" id="KW-1185">Reference proteome</keyword>
<reference evidence="1" key="1">
    <citation type="journal article" date="2022" name="Int. J. Mol. Sci.">
        <title>Draft Genome of Tanacetum Coccineum: Genomic Comparison of Closely Related Tanacetum-Family Plants.</title>
        <authorList>
            <person name="Yamashiro T."/>
            <person name="Shiraishi A."/>
            <person name="Nakayama K."/>
            <person name="Satake H."/>
        </authorList>
    </citation>
    <scope>NUCLEOTIDE SEQUENCE</scope>
</reference>
<gene>
    <name evidence="1" type="ORF">Tco_1114440</name>
</gene>
<name>A0ABQ5IV40_9ASTR</name>
<reference evidence="1" key="2">
    <citation type="submission" date="2022-01" db="EMBL/GenBank/DDBJ databases">
        <authorList>
            <person name="Yamashiro T."/>
            <person name="Shiraishi A."/>
            <person name="Satake H."/>
            <person name="Nakayama K."/>
        </authorList>
    </citation>
    <scope>NUCLEOTIDE SEQUENCE</scope>
</reference>
<organism evidence="1 2">
    <name type="scientific">Tanacetum coccineum</name>
    <dbReference type="NCBI Taxonomy" id="301880"/>
    <lineage>
        <taxon>Eukaryota</taxon>
        <taxon>Viridiplantae</taxon>
        <taxon>Streptophyta</taxon>
        <taxon>Embryophyta</taxon>
        <taxon>Tracheophyta</taxon>
        <taxon>Spermatophyta</taxon>
        <taxon>Magnoliopsida</taxon>
        <taxon>eudicotyledons</taxon>
        <taxon>Gunneridae</taxon>
        <taxon>Pentapetalae</taxon>
        <taxon>asterids</taxon>
        <taxon>campanulids</taxon>
        <taxon>Asterales</taxon>
        <taxon>Asteraceae</taxon>
        <taxon>Asteroideae</taxon>
        <taxon>Anthemideae</taxon>
        <taxon>Anthemidinae</taxon>
        <taxon>Tanacetum</taxon>
    </lineage>
</organism>
<sequence length="107" mass="11719">MPLTLPNSCHIEATLYPSCAVLITVVVEVVTADYTGHHYGGALPRWVWCSDVCLNGDKYLLWNNVNTQPCTRTLPGTYPSDMTAYTPTALSPLSVSPSYPSYHTNPT</sequence>
<proteinExistence type="predicted"/>
<dbReference type="EMBL" id="BQNB010021217">
    <property type="protein sequence ID" value="GJU04102.1"/>
    <property type="molecule type" value="Genomic_DNA"/>
</dbReference>